<organism evidence="2 3">
    <name type="scientific">Cannabis sativa</name>
    <name type="common">Hemp</name>
    <name type="synonym">Marijuana</name>
    <dbReference type="NCBI Taxonomy" id="3483"/>
    <lineage>
        <taxon>Eukaryota</taxon>
        <taxon>Viridiplantae</taxon>
        <taxon>Streptophyta</taxon>
        <taxon>Embryophyta</taxon>
        <taxon>Tracheophyta</taxon>
        <taxon>Spermatophyta</taxon>
        <taxon>Magnoliopsida</taxon>
        <taxon>eudicotyledons</taxon>
        <taxon>Gunneridae</taxon>
        <taxon>Pentapetalae</taxon>
        <taxon>rosids</taxon>
        <taxon>fabids</taxon>
        <taxon>Rosales</taxon>
        <taxon>Cannabaceae</taxon>
        <taxon>Cannabis</taxon>
    </lineage>
</organism>
<feature type="region of interest" description="Disordered" evidence="1">
    <location>
        <begin position="1"/>
        <end position="37"/>
    </location>
</feature>
<dbReference type="AlphaFoldDB" id="A0A803QPX6"/>
<dbReference type="EnsemblPlants" id="evm.model.10.679">
    <property type="protein sequence ID" value="cds.evm.model.10.679"/>
    <property type="gene ID" value="evm.TU.10.679"/>
</dbReference>
<accession>A0A803QPX6</accession>
<evidence type="ECO:0000256" key="1">
    <source>
        <dbReference type="SAM" id="MobiDB-lite"/>
    </source>
</evidence>
<sequence>MSLEDAETNAGDIDVQEVEDQSEVNASTPPFGDGDEVAEEKEEAPWVLSFGGYNEVGEPVSDFGDVLVLGQDYVKKEYEEARPMRTSERRVPQWVSPLSIL</sequence>
<dbReference type="Proteomes" id="UP000596661">
    <property type="component" value="Unassembled WGS sequence"/>
</dbReference>
<proteinExistence type="predicted"/>
<protein>
    <submittedName>
        <fullName evidence="2">Uncharacterized protein</fullName>
    </submittedName>
</protein>
<evidence type="ECO:0000313" key="2">
    <source>
        <dbReference type="EnsemblPlants" id="cds.evm.model.10.679"/>
    </source>
</evidence>
<dbReference type="Gramene" id="evm.model.10.679">
    <property type="protein sequence ID" value="cds.evm.model.10.679"/>
    <property type="gene ID" value="evm.TU.10.679"/>
</dbReference>
<name>A0A803QPX6_CANSA</name>
<evidence type="ECO:0000313" key="3">
    <source>
        <dbReference type="Proteomes" id="UP000596661"/>
    </source>
</evidence>
<keyword evidence="3" id="KW-1185">Reference proteome</keyword>
<reference evidence="2" key="1">
    <citation type="submission" date="2021-03" db="UniProtKB">
        <authorList>
            <consortium name="EnsemblPlants"/>
        </authorList>
    </citation>
    <scope>IDENTIFICATION</scope>
</reference>
<dbReference type="EMBL" id="UZAU01000810">
    <property type="status" value="NOT_ANNOTATED_CDS"/>
    <property type="molecule type" value="Genomic_DNA"/>
</dbReference>